<feature type="transmembrane region" description="Helical" evidence="1">
    <location>
        <begin position="20"/>
        <end position="40"/>
    </location>
</feature>
<dbReference type="InterPro" id="IPR053046">
    <property type="entry name" value="ABC-5_transporter"/>
</dbReference>
<feature type="transmembrane region" description="Helical" evidence="1">
    <location>
        <begin position="60"/>
        <end position="84"/>
    </location>
</feature>
<keyword evidence="1" id="KW-1133">Transmembrane helix</keyword>
<keyword evidence="1" id="KW-0812">Transmembrane</keyword>
<dbReference type="STRING" id="997296.PB1_11664"/>
<comment type="caution">
    <text evidence="3">The sequence shown here is derived from an EMBL/GenBank/DDBJ whole genome shotgun (WGS) entry which is preliminary data.</text>
</comment>
<dbReference type="eggNOG" id="COG1277">
    <property type="taxonomic scope" value="Bacteria"/>
</dbReference>
<dbReference type="AlphaFoldDB" id="I3DVE4"/>
<sequence length="650" mass="76053">MQSKISWFNRELVFQILRSVGWIGIVYFLALFFALPLKIFMRASNDEFLSYAKVKNLFEFYFDIQLILMIVLPVLLAVFLFRFLQVKQAADLVHSLPLKREKIYHHYALTGAILLLLPVVLTSVVLLIIQKVMGLEHLYGLKDITYWTSVTVLFNFVFYTAGIFVGMFTGISAVQGVLTYIFLLFPAGISVLLVFNLKYLLFGFPTEYFLTRLSEKISPLIIAINVNYMHLGTRTVSVLIAIIILLYWLSLFVYKKRKLEAASQAIAFRKLVPIFKYGTTACFMLLGGLYFGMMQHHFGWVWFGYAAGSIFGYFIAEMVLQKSWRVFGNIKGYFFYAATAALIIAVFQLDFTNYEKAVPELEEIERVHFSPFVYQYTDKNHHSQFYLKDRSNLNAVRTLHEQITKNRKRIADNNTTEPIFIVYELKNGDKLIRQYEIVKEDYSAYLKPIMESEEYKMATYELLRLDENDADKITIMPRGPVNKRAVITDPADLNEAIRILQKEIVQESYEEINSSKEAFSDIEILLQDNKRIHVEWKPSYQDFEKWLRDKGLFENARIMPDEISHILVIKQKDLPDSYNMETEELLRKLERKGEALRITDKKQIEECIKNTSMDEGEYVAAFFYENEQFPEIHHIYDEQVPVVIKEFFEK</sequence>
<dbReference type="Proteomes" id="UP000010523">
    <property type="component" value="Unassembled WGS sequence"/>
</dbReference>
<protein>
    <submittedName>
        <fullName evidence="3">Multidrug ABC transporter permease</fullName>
    </submittedName>
</protein>
<keyword evidence="4" id="KW-1185">Reference proteome</keyword>
<dbReference type="OrthoDB" id="1706490at2"/>
<dbReference type="EMBL" id="AFEU01000003">
    <property type="protein sequence ID" value="EIJ78215.1"/>
    <property type="molecule type" value="Genomic_DNA"/>
</dbReference>
<evidence type="ECO:0000256" key="1">
    <source>
        <dbReference type="SAM" id="Phobius"/>
    </source>
</evidence>
<evidence type="ECO:0000313" key="3">
    <source>
        <dbReference type="EMBL" id="EIJ78215.1"/>
    </source>
</evidence>
<keyword evidence="1" id="KW-0472">Membrane</keyword>
<evidence type="ECO:0000313" key="4">
    <source>
        <dbReference type="Proteomes" id="UP000010523"/>
    </source>
</evidence>
<dbReference type="PANTHER" id="PTHR39177">
    <property type="entry name" value="ABC TRANSPORTER PERMEASE YTRC-RELATED"/>
    <property type="match status" value="1"/>
</dbReference>
<organism evidence="3 4">
    <name type="scientific">Bacillus methanolicus PB1</name>
    <dbReference type="NCBI Taxonomy" id="997296"/>
    <lineage>
        <taxon>Bacteria</taxon>
        <taxon>Bacillati</taxon>
        <taxon>Bacillota</taxon>
        <taxon>Bacilli</taxon>
        <taxon>Bacillales</taxon>
        <taxon>Bacillaceae</taxon>
        <taxon>Bacillus</taxon>
    </lineage>
</organism>
<feature type="transmembrane region" description="Helical" evidence="1">
    <location>
        <begin position="332"/>
        <end position="349"/>
    </location>
</feature>
<evidence type="ECO:0000259" key="2">
    <source>
        <dbReference type="Pfam" id="PF20047"/>
    </source>
</evidence>
<dbReference type="PANTHER" id="PTHR39177:SF1">
    <property type="entry name" value="ABC TRANSPORTER PERMEASE YTRC-RELATED"/>
    <property type="match status" value="1"/>
</dbReference>
<dbReference type="PATRIC" id="fig|997296.3.peg.2453"/>
<proteinExistence type="predicted"/>
<feature type="transmembrane region" description="Helical" evidence="1">
    <location>
        <begin position="177"/>
        <end position="201"/>
    </location>
</feature>
<dbReference type="RefSeq" id="WP_004436496.1">
    <property type="nucleotide sequence ID" value="NZ_AFEU01000003.1"/>
</dbReference>
<feature type="domain" description="DUF6449" evidence="2">
    <location>
        <begin position="423"/>
        <end position="511"/>
    </location>
</feature>
<reference evidence="3 4" key="1">
    <citation type="journal article" date="2012" name="Appl. Environ. Microbiol.">
        <title>Genome Sequence of Thermotolerant Bacillus methanolicus: Features and Regulation Related to Methylotrophy and Production of L-Lysine and L-Glutamate from Methanol.</title>
        <authorList>
            <person name="Heggeset T.M."/>
            <person name="Krog A."/>
            <person name="Balzer S."/>
            <person name="Wentzel A."/>
            <person name="Ellingsen T.E."/>
            <person name="Brautaset T."/>
        </authorList>
    </citation>
    <scope>NUCLEOTIDE SEQUENCE [LARGE SCALE GENOMIC DNA]</scope>
    <source>
        <strain evidence="3 4">PB1</strain>
    </source>
</reference>
<dbReference type="Pfam" id="PF20047">
    <property type="entry name" value="DUF6449"/>
    <property type="match status" value="1"/>
</dbReference>
<name>I3DVE4_BACMT</name>
<dbReference type="InterPro" id="IPR045611">
    <property type="entry name" value="DUF6449"/>
</dbReference>
<feature type="transmembrane region" description="Helical" evidence="1">
    <location>
        <begin position="236"/>
        <end position="254"/>
    </location>
</feature>
<feature type="transmembrane region" description="Helical" evidence="1">
    <location>
        <begin position="299"/>
        <end position="320"/>
    </location>
</feature>
<gene>
    <name evidence="3" type="ORF">PB1_11664</name>
</gene>
<feature type="transmembrane region" description="Helical" evidence="1">
    <location>
        <begin position="104"/>
        <end position="129"/>
    </location>
</feature>
<accession>I3DVE4</accession>
<feature type="transmembrane region" description="Helical" evidence="1">
    <location>
        <begin position="274"/>
        <end position="293"/>
    </location>
</feature>
<feature type="transmembrane region" description="Helical" evidence="1">
    <location>
        <begin position="150"/>
        <end position="171"/>
    </location>
</feature>